<evidence type="ECO:0000256" key="1">
    <source>
        <dbReference type="ARBA" id="ARBA00023002"/>
    </source>
</evidence>
<dbReference type="NCBIfam" id="TIGR01915">
    <property type="entry name" value="npdG"/>
    <property type="match status" value="1"/>
</dbReference>
<keyword evidence="4" id="KW-1185">Reference proteome</keyword>
<feature type="domain" description="Pyrroline-5-carboxylate reductase catalytic N-terminal" evidence="2">
    <location>
        <begin position="9"/>
        <end position="110"/>
    </location>
</feature>
<dbReference type="InterPro" id="IPR010185">
    <property type="entry name" value="NpdG"/>
</dbReference>
<protein>
    <submittedName>
        <fullName evidence="3">NADPH-dependent F420 reductase</fullName>
    </submittedName>
</protein>
<organism evidence="3 4">
    <name type="scientific">Candidatus Marimicrobium litorale</name>
    <dbReference type="NCBI Taxonomy" id="2518991"/>
    <lineage>
        <taxon>Bacteria</taxon>
        <taxon>Pseudomonadati</taxon>
        <taxon>Pseudomonadota</taxon>
        <taxon>Gammaproteobacteria</taxon>
        <taxon>Cellvibrionales</taxon>
        <taxon>Halieaceae</taxon>
        <taxon>Marimicrobium</taxon>
    </lineage>
</organism>
<dbReference type="InterPro" id="IPR036291">
    <property type="entry name" value="NAD(P)-bd_dom_sf"/>
</dbReference>
<dbReference type="Proteomes" id="UP001143304">
    <property type="component" value="Unassembled WGS sequence"/>
</dbReference>
<dbReference type="InterPro" id="IPR051267">
    <property type="entry name" value="STEAP_metalloreductase"/>
</dbReference>
<name>A0ABT3T311_9GAMM</name>
<comment type="caution">
    <text evidence="3">The sequence shown here is derived from an EMBL/GenBank/DDBJ whole genome shotgun (WGS) entry which is preliminary data.</text>
</comment>
<evidence type="ECO:0000259" key="2">
    <source>
        <dbReference type="Pfam" id="PF03807"/>
    </source>
</evidence>
<evidence type="ECO:0000313" key="4">
    <source>
        <dbReference type="Proteomes" id="UP001143304"/>
    </source>
</evidence>
<dbReference type="Pfam" id="PF03807">
    <property type="entry name" value="F420_oxidored"/>
    <property type="match status" value="1"/>
</dbReference>
<dbReference type="EMBL" id="SHNO01000001">
    <property type="protein sequence ID" value="MCX2976647.1"/>
    <property type="molecule type" value="Genomic_DNA"/>
</dbReference>
<dbReference type="InterPro" id="IPR028939">
    <property type="entry name" value="P5C_Rdtase_cat_N"/>
</dbReference>
<dbReference type="RefSeq" id="WP_279248389.1">
    <property type="nucleotide sequence ID" value="NZ_SHNO01000001.1"/>
</dbReference>
<dbReference type="SUPFAM" id="SSF51735">
    <property type="entry name" value="NAD(P)-binding Rossmann-fold domains"/>
    <property type="match status" value="1"/>
</dbReference>
<dbReference type="PANTHER" id="PTHR14239">
    <property type="entry name" value="DUDULIN-RELATED"/>
    <property type="match status" value="1"/>
</dbReference>
<accession>A0ABT3T311</accession>
<sequence length="226" mass="23287">MATNSLPVLAILGGTGDLGTGLARRWAQAGYEVIIGSRNQEKADTAVADLREVMAERGVTELSVRSAENLAAAQAADIVTLTVPFSHQSSTLELVQAALQGKILIDVTVPLVPPKVARVQLPEGGSAGQIAQALLGDDVSVVSAFQNVAAAHLQEGSGLNCDVLVSGNKKDAREAVITLVEAAGMRGFHAGMINNAAAAEALTSVLITINKRYGCHAGIKITGIED</sequence>
<proteinExistence type="predicted"/>
<dbReference type="Gene3D" id="3.40.50.720">
    <property type="entry name" value="NAD(P)-binding Rossmann-like Domain"/>
    <property type="match status" value="1"/>
</dbReference>
<evidence type="ECO:0000313" key="3">
    <source>
        <dbReference type="EMBL" id="MCX2976647.1"/>
    </source>
</evidence>
<dbReference type="PANTHER" id="PTHR14239:SF0">
    <property type="entry name" value="F420-DEPENDENT NADP REDUCTASE"/>
    <property type="match status" value="1"/>
</dbReference>
<gene>
    <name evidence="3" type="primary">npdG</name>
    <name evidence="3" type="ORF">EYC82_04700</name>
</gene>
<reference evidence="3" key="1">
    <citation type="submission" date="2019-02" db="EMBL/GenBank/DDBJ databases">
        <authorList>
            <person name="Li S.-H."/>
        </authorList>
    </citation>
    <scope>NUCLEOTIDE SEQUENCE</scope>
    <source>
        <strain evidence="3">IMCC11814</strain>
    </source>
</reference>
<keyword evidence="1" id="KW-0560">Oxidoreductase</keyword>